<reference evidence="2 3" key="1">
    <citation type="submission" date="2018-01" db="EMBL/GenBank/DDBJ databases">
        <title>The whole genome sequencing and assembly of Halobacillus litoralis ERB031 strain.</title>
        <authorList>
            <person name="Lee S.-J."/>
            <person name="Park M.-K."/>
            <person name="Kim J.-Y."/>
            <person name="Lee Y.-J."/>
            <person name="Yi H."/>
            <person name="Bahn Y.-S."/>
            <person name="Kim J.F."/>
            <person name="Lee D.-W."/>
        </authorList>
    </citation>
    <scope>NUCLEOTIDE SEQUENCE [LARGE SCALE GENOMIC DNA]</scope>
    <source>
        <strain evidence="2 3">ERB 031</strain>
    </source>
</reference>
<dbReference type="KEGG" id="hli:HLI_05490"/>
<evidence type="ECO:0000313" key="2">
    <source>
        <dbReference type="EMBL" id="QAS51723.1"/>
    </source>
</evidence>
<dbReference type="Proteomes" id="UP000287756">
    <property type="component" value="Chromosome"/>
</dbReference>
<organism evidence="2 3">
    <name type="scientific">Halobacillus litoralis</name>
    <dbReference type="NCBI Taxonomy" id="45668"/>
    <lineage>
        <taxon>Bacteria</taxon>
        <taxon>Bacillati</taxon>
        <taxon>Bacillota</taxon>
        <taxon>Bacilli</taxon>
        <taxon>Bacillales</taxon>
        <taxon>Bacillaceae</taxon>
        <taxon>Halobacillus</taxon>
    </lineage>
</organism>
<dbReference type="AlphaFoldDB" id="A0A410MAM0"/>
<name>A0A410MAM0_9BACI</name>
<dbReference type="Pfam" id="PF00882">
    <property type="entry name" value="Zn_dep_PLPC"/>
    <property type="match status" value="1"/>
</dbReference>
<dbReference type="EMBL" id="CP026118">
    <property type="protein sequence ID" value="QAS51723.1"/>
    <property type="molecule type" value="Genomic_DNA"/>
</dbReference>
<dbReference type="OrthoDB" id="9810528at2"/>
<proteinExistence type="predicted"/>
<accession>A0A410MAM0</accession>
<sequence>MPNIWTHIIFVDTLCHDLGHKALLDTSYASLHMGAQGPDPFFYHNFLPFLPDQKVAEVGMQLHTENCGPFLLDMIKIGSQSKHHLQAYILGFVSHHILDRHTHPYIHYHAGYEGNKHQKLEVIIDTLMLQRERNRKSWHTPVHKEIRIKKNTTAIADMMYTLIDTHYPGTVEAYSPSFVTRSLQHIQAAQRVLYDPWKWKNKYFGPLVSSFSHQPISQPKDYLNENRTDWNHPATNKVRDESFLDLYKKALDEGERLFKHIFNYWETLEAAHWYKIQEIIDNVSYDTGETLDKKLTNKYSRPII</sequence>
<feature type="domain" description="Phospholipase C/D" evidence="1">
    <location>
        <begin position="6"/>
        <end position="162"/>
    </location>
</feature>
<gene>
    <name evidence="2" type="ORF">HLI_05490</name>
</gene>
<dbReference type="InterPro" id="IPR029002">
    <property type="entry name" value="PLPC/GPLD1"/>
</dbReference>
<dbReference type="RefSeq" id="WP_128523712.1">
    <property type="nucleotide sequence ID" value="NZ_CP026118.1"/>
</dbReference>
<protein>
    <recommendedName>
        <fullName evidence="1">Phospholipase C/D domain-containing protein</fullName>
    </recommendedName>
</protein>
<evidence type="ECO:0000313" key="3">
    <source>
        <dbReference type="Proteomes" id="UP000287756"/>
    </source>
</evidence>
<evidence type="ECO:0000259" key="1">
    <source>
        <dbReference type="Pfam" id="PF00882"/>
    </source>
</evidence>